<keyword evidence="9" id="KW-0679">Respiratory chain</keyword>
<keyword evidence="8" id="KW-0349">Heme</keyword>
<evidence type="ECO:0000256" key="11">
    <source>
        <dbReference type="ARBA" id="ARBA00022723"/>
    </source>
</evidence>
<protein>
    <recommendedName>
        <fullName evidence="20">Cytochrome c oxidase subunit III</fullName>
    </recommendedName>
</protein>
<dbReference type="PANTHER" id="PTHR33751">
    <property type="entry name" value="CBB3-TYPE CYTOCHROME C OXIDASE SUBUNIT FIXP"/>
    <property type="match status" value="1"/>
</dbReference>
<comment type="subcellular location">
    <subcellularLocation>
        <location evidence="2">Cell inner membrane</location>
    </subcellularLocation>
</comment>
<evidence type="ECO:0000313" key="23">
    <source>
        <dbReference type="EMBL" id="SUZ85598.1"/>
    </source>
</evidence>
<dbReference type="PANTHER" id="PTHR33751:SF1">
    <property type="entry name" value="CBB3-TYPE CYTOCHROME C OXIDASE SUBUNIT FIXP"/>
    <property type="match status" value="1"/>
</dbReference>
<keyword evidence="13" id="KW-0375">Hydrogen ion transport</keyword>
<dbReference type="GO" id="GO:0006119">
    <property type="term" value="P:oxidative phosphorylation"/>
    <property type="evidence" value="ECO:0007669"/>
    <property type="project" value="UniProtKB-UniPathway"/>
</dbReference>
<dbReference type="AlphaFoldDB" id="A0A381R428"/>
<keyword evidence="17" id="KW-0408">Iron</keyword>
<keyword evidence="16" id="KW-0560">Oxidoreductase</keyword>
<proteinExistence type="inferred from homology"/>
<dbReference type="InterPro" id="IPR050597">
    <property type="entry name" value="Cytochrome_c_Oxidase_Subunit"/>
</dbReference>
<dbReference type="GO" id="GO:0020037">
    <property type="term" value="F:heme binding"/>
    <property type="evidence" value="ECO:0007669"/>
    <property type="project" value="InterPro"/>
</dbReference>
<feature type="domain" description="Cytochrome c" evidence="22">
    <location>
        <begin position="117"/>
        <end position="204"/>
    </location>
</feature>
<dbReference type="PRINTS" id="PR00605">
    <property type="entry name" value="CYTCHROMECIC"/>
</dbReference>
<evidence type="ECO:0000256" key="21">
    <source>
        <dbReference type="SAM" id="Phobius"/>
    </source>
</evidence>
<keyword evidence="6" id="KW-1003">Cell membrane</keyword>
<keyword evidence="15 21" id="KW-1133">Transmembrane helix</keyword>
<accession>A0A381R428</accession>
<dbReference type="Pfam" id="PF00034">
    <property type="entry name" value="Cytochrom_C"/>
    <property type="match status" value="1"/>
</dbReference>
<dbReference type="GO" id="GO:0009055">
    <property type="term" value="F:electron transfer activity"/>
    <property type="evidence" value="ECO:0007669"/>
    <property type="project" value="InterPro"/>
</dbReference>
<evidence type="ECO:0000256" key="19">
    <source>
        <dbReference type="ARBA" id="ARBA00023136"/>
    </source>
</evidence>
<dbReference type="GO" id="GO:0016491">
    <property type="term" value="F:oxidoreductase activity"/>
    <property type="evidence" value="ECO:0007669"/>
    <property type="project" value="UniProtKB-KW"/>
</dbReference>
<dbReference type="InterPro" id="IPR008168">
    <property type="entry name" value="Cyt_C_IC"/>
</dbReference>
<evidence type="ECO:0000256" key="8">
    <source>
        <dbReference type="ARBA" id="ARBA00022617"/>
    </source>
</evidence>
<keyword evidence="14" id="KW-0249">Electron transport</keyword>
<feature type="domain" description="Cytochrome c" evidence="22">
    <location>
        <begin position="208"/>
        <end position="290"/>
    </location>
</feature>
<evidence type="ECO:0000256" key="4">
    <source>
        <dbReference type="ARBA" id="ARBA00006113"/>
    </source>
</evidence>
<evidence type="ECO:0000256" key="20">
    <source>
        <dbReference type="ARBA" id="ARBA00029635"/>
    </source>
</evidence>
<evidence type="ECO:0000256" key="12">
    <source>
        <dbReference type="ARBA" id="ARBA00022737"/>
    </source>
</evidence>
<evidence type="ECO:0000259" key="22">
    <source>
        <dbReference type="PROSITE" id="PS51007"/>
    </source>
</evidence>
<keyword evidence="5" id="KW-0813">Transport</keyword>
<evidence type="ECO:0000256" key="14">
    <source>
        <dbReference type="ARBA" id="ARBA00022982"/>
    </source>
</evidence>
<evidence type="ECO:0000256" key="9">
    <source>
        <dbReference type="ARBA" id="ARBA00022660"/>
    </source>
</evidence>
<comment type="pathway">
    <text evidence="3">Energy metabolism; oxidative phosphorylation.</text>
</comment>
<dbReference type="GO" id="GO:0005886">
    <property type="term" value="C:plasma membrane"/>
    <property type="evidence" value="ECO:0007669"/>
    <property type="project" value="UniProtKB-SubCell"/>
</dbReference>
<organism evidence="23">
    <name type="scientific">marine metagenome</name>
    <dbReference type="NCBI Taxonomy" id="408172"/>
    <lineage>
        <taxon>unclassified sequences</taxon>
        <taxon>metagenomes</taxon>
        <taxon>ecological metagenomes</taxon>
    </lineage>
</organism>
<evidence type="ECO:0000256" key="3">
    <source>
        <dbReference type="ARBA" id="ARBA00004673"/>
    </source>
</evidence>
<comment type="cofactor">
    <cofactor evidence="1">
        <name>heme c</name>
        <dbReference type="ChEBI" id="CHEBI:61717"/>
    </cofactor>
</comment>
<comment type="similarity">
    <text evidence="4">Belongs to the CcoP / FixP family.</text>
</comment>
<keyword evidence="19 21" id="KW-0472">Membrane</keyword>
<evidence type="ECO:0000256" key="15">
    <source>
        <dbReference type="ARBA" id="ARBA00022989"/>
    </source>
</evidence>
<dbReference type="Gene3D" id="1.10.760.10">
    <property type="entry name" value="Cytochrome c-like domain"/>
    <property type="match status" value="2"/>
</dbReference>
<dbReference type="Pfam" id="PF13442">
    <property type="entry name" value="Cytochrome_CBB3"/>
    <property type="match status" value="1"/>
</dbReference>
<reference evidence="23" key="1">
    <citation type="submission" date="2018-05" db="EMBL/GenBank/DDBJ databases">
        <authorList>
            <person name="Lanie J.A."/>
            <person name="Ng W.-L."/>
            <person name="Kazmierczak K.M."/>
            <person name="Andrzejewski T.M."/>
            <person name="Davidsen T.M."/>
            <person name="Wayne K.J."/>
            <person name="Tettelin H."/>
            <person name="Glass J.I."/>
            <person name="Rusch D."/>
            <person name="Podicherti R."/>
            <person name="Tsui H.-C.T."/>
            <person name="Winkler M.E."/>
        </authorList>
    </citation>
    <scope>NUCLEOTIDE SEQUENCE</scope>
</reference>
<evidence type="ECO:0000256" key="18">
    <source>
        <dbReference type="ARBA" id="ARBA00023065"/>
    </source>
</evidence>
<dbReference type="InterPro" id="IPR032858">
    <property type="entry name" value="CcoP_N"/>
</dbReference>
<dbReference type="SUPFAM" id="SSF46626">
    <property type="entry name" value="Cytochrome c"/>
    <property type="match status" value="2"/>
</dbReference>
<feature type="transmembrane region" description="Helical" evidence="21">
    <location>
        <begin position="36"/>
        <end position="54"/>
    </location>
</feature>
<dbReference type="PIRSF" id="PIRSF000006">
    <property type="entry name" value="Cbb3-Cox_fixP"/>
    <property type="match status" value="1"/>
</dbReference>
<evidence type="ECO:0000256" key="13">
    <source>
        <dbReference type="ARBA" id="ARBA00022781"/>
    </source>
</evidence>
<keyword evidence="7" id="KW-0997">Cell inner membrane</keyword>
<evidence type="ECO:0000256" key="7">
    <source>
        <dbReference type="ARBA" id="ARBA00022519"/>
    </source>
</evidence>
<dbReference type="PROSITE" id="PS51007">
    <property type="entry name" value="CYTC"/>
    <property type="match status" value="2"/>
</dbReference>
<dbReference type="InterPro" id="IPR009056">
    <property type="entry name" value="Cyt_c-like_dom"/>
</dbReference>
<evidence type="ECO:0000256" key="17">
    <source>
        <dbReference type="ARBA" id="ARBA00023004"/>
    </source>
</evidence>
<keyword evidence="18" id="KW-0406">Ion transport</keyword>
<dbReference type="Pfam" id="PF14715">
    <property type="entry name" value="FixP_N"/>
    <property type="match status" value="1"/>
</dbReference>
<gene>
    <name evidence="23" type="ORF">METZ01_LOCUS38452</name>
</gene>
<dbReference type="NCBIfam" id="TIGR00782">
    <property type="entry name" value="ccoP"/>
    <property type="match status" value="1"/>
</dbReference>
<evidence type="ECO:0000256" key="16">
    <source>
        <dbReference type="ARBA" id="ARBA00023002"/>
    </source>
</evidence>
<dbReference type="GO" id="GO:1902600">
    <property type="term" value="P:proton transmembrane transport"/>
    <property type="evidence" value="ECO:0007669"/>
    <property type="project" value="UniProtKB-KW"/>
</dbReference>
<evidence type="ECO:0000256" key="2">
    <source>
        <dbReference type="ARBA" id="ARBA00004533"/>
    </source>
</evidence>
<keyword evidence="11" id="KW-0479">Metal-binding</keyword>
<evidence type="ECO:0000256" key="10">
    <source>
        <dbReference type="ARBA" id="ARBA00022692"/>
    </source>
</evidence>
<dbReference type="Gene3D" id="6.10.280.130">
    <property type="match status" value="1"/>
</dbReference>
<dbReference type="InterPro" id="IPR036909">
    <property type="entry name" value="Cyt_c-like_dom_sf"/>
</dbReference>
<evidence type="ECO:0000256" key="6">
    <source>
        <dbReference type="ARBA" id="ARBA00022475"/>
    </source>
</evidence>
<keyword evidence="10 21" id="KW-0812">Transmembrane</keyword>
<evidence type="ECO:0000256" key="1">
    <source>
        <dbReference type="ARBA" id="ARBA00001926"/>
    </source>
</evidence>
<name>A0A381R428_9ZZZZ</name>
<dbReference type="InterPro" id="IPR004678">
    <property type="entry name" value="Cyt_c_oxidase_cbb3_su3"/>
</dbReference>
<dbReference type="InterPro" id="IPR038414">
    <property type="entry name" value="CcoP_N_sf"/>
</dbReference>
<sequence>MVPNDNNKNIDEHTGIETTGHEWDGIKELNNPSPRWWVWLFLVTIIWAIGYWYVYPAWPTLSGDGFRGGTKGSIEWNQYKQLEESQNEIFSRRAENLAQFQKTSIEDILNNQQLYAFAVAGGKSAFKENCAGCHGSGAGGAKGYPNLNDDDWLWGGSIDNIYLTIKHGIRADNPNTRSSTMPAFKGILDEEAMKKIAAYILSLSKGYRYTAEGKISYEQMCLYCHGKDGIGNTSLGAANISDSIWLHVEDSNPGIVSQIENPQHGVMPAWEGRLDDATIRQLAVYVHSLGGGE</sequence>
<evidence type="ECO:0000256" key="5">
    <source>
        <dbReference type="ARBA" id="ARBA00022448"/>
    </source>
</evidence>
<dbReference type="GO" id="GO:0005506">
    <property type="term" value="F:iron ion binding"/>
    <property type="evidence" value="ECO:0007669"/>
    <property type="project" value="InterPro"/>
</dbReference>
<dbReference type="UniPathway" id="UPA00705"/>
<dbReference type="EMBL" id="UINC01001642">
    <property type="protein sequence ID" value="SUZ85598.1"/>
    <property type="molecule type" value="Genomic_DNA"/>
</dbReference>
<keyword evidence="12" id="KW-0677">Repeat</keyword>